<organism evidence="2 3">
    <name type="scientific">Blyttiomyces helicus</name>
    <dbReference type="NCBI Taxonomy" id="388810"/>
    <lineage>
        <taxon>Eukaryota</taxon>
        <taxon>Fungi</taxon>
        <taxon>Fungi incertae sedis</taxon>
        <taxon>Chytridiomycota</taxon>
        <taxon>Chytridiomycota incertae sedis</taxon>
        <taxon>Chytridiomycetes</taxon>
        <taxon>Chytridiomycetes incertae sedis</taxon>
        <taxon>Blyttiomyces</taxon>
    </lineage>
</organism>
<evidence type="ECO:0000256" key="1">
    <source>
        <dbReference type="SAM" id="MobiDB-lite"/>
    </source>
</evidence>
<evidence type="ECO:0008006" key="4">
    <source>
        <dbReference type="Google" id="ProtNLM"/>
    </source>
</evidence>
<keyword evidence="3" id="KW-1185">Reference proteome</keyword>
<accession>A0A4P9WMK7</accession>
<feature type="region of interest" description="Disordered" evidence="1">
    <location>
        <begin position="535"/>
        <end position="578"/>
    </location>
</feature>
<dbReference type="AlphaFoldDB" id="A0A4P9WMK7"/>
<dbReference type="OrthoDB" id="411615at2759"/>
<evidence type="ECO:0000313" key="2">
    <source>
        <dbReference type="EMBL" id="RKO92410.1"/>
    </source>
</evidence>
<feature type="compositionally biased region" description="Basic and acidic residues" evidence="1">
    <location>
        <begin position="568"/>
        <end position="578"/>
    </location>
</feature>
<gene>
    <name evidence="2" type="ORF">BDK51DRAFT_45137</name>
</gene>
<evidence type="ECO:0000313" key="3">
    <source>
        <dbReference type="Proteomes" id="UP000269721"/>
    </source>
</evidence>
<reference evidence="3" key="1">
    <citation type="journal article" date="2018" name="Nat. Microbiol.">
        <title>Leveraging single-cell genomics to expand the fungal tree of life.</title>
        <authorList>
            <person name="Ahrendt S.R."/>
            <person name="Quandt C.A."/>
            <person name="Ciobanu D."/>
            <person name="Clum A."/>
            <person name="Salamov A."/>
            <person name="Andreopoulos B."/>
            <person name="Cheng J.F."/>
            <person name="Woyke T."/>
            <person name="Pelin A."/>
            <person name="Henrissat B."/>
            <person name="Reynolds N.K."/>
            <person name="Benny G.L."/>
            <person name="Smith M.E."/>
            <person name="James T.Y."/>
            <person name="Grigoriev I.V."/>
        </authorList>
    </citation>
    <scope>NUCLEOTIDE SEQUENCE [LARGE SCALE GENOMIC DNA]</scope>
</reference>
<dbReference type="Proteomes" id="UP000269721">
    <property type="component" value="Unassembled WGS sequence"/>
</dbReference>
<name>A0A4P9WMK7_9FUNG</name>
<dbReference type="EMBL" id="KZ994648">
    <property type="protein sequence ID" value="RKO92410.1"/>
    <property type="molecule type" value="Genomic_DNA"/>
</dbReference>
<protein>
    <recommendedName>
        <fullName evidence="4">Reverse transcriptase Ty1/copia-type domain-containing protein</fullName>
    </recommendedName>
</protein>
<sequence length="578" mass="63107">MASSMLKGSDSSIGLWKKALAAAAYIKNHGVAHLEPSPSQNLPNLNFIEKPVASPHLDGTAACSCDTVVLRLDNNQLTTTNDHFLAAAIPCPSTPLLLDSEADGLDNREGPEFNNGHSNTPYPLLRTPAVSEGSSLLSHACPFQPMTTPSLSSANMDFSLVADLLDDGNDMNQLGDCRTHAKGLATTQRQGWQAAIDKEFGADADNNTISIVPMPKGRCPIRYKLLFKANWSADRSIKLLQVHLVALGFLTSQDFNIFDMFTPTAAANGYGVREMDLKLLPSKGPPKGQSRLKAPAGTPCNILRRLIKAILAPSCTRAQNLVLIVAFISIRFCPVASEYLSNQHHPHPALQRTTVQTLALKDWLNGWQSGCLYIAIDQSRYIMDILKRFDLREYVTIITPPAVHTSLKAWPLPVDPLVAAKIHQYKSRMGSLISGPLPASCEIPWVTVFYDTSAVCCWYLCCTAAATLALWVEATLTGASLEPSPPPCSRCHRPAWRPRFKQPWTSAHCCPAGAGEDLGQTHVSATQHHIQSANEQYMEQEGDQEEVEEGMDRTWIDQTDNINDDGGEDKKACSDTAP</sequence>
<feature type="compositionally biased region" description="Acidic residues" evidence="1">
    <location>
        <begin position="538"/>
        <end position="549"/>
    </location>
</feature>
<proteinExistence type="predicted"/>